<keyword evidence="2" id="KW-1185">Reference proteome</keyword>
<sequence>MFPSPNSNQRASNSLPLPQSSASRARQKVVLQPGHSPLDWANLKSKNLRGLPPGAPPPQFVKVTPKELKLHNKVDDCWTSINGKVYNITPYVNFHPGGVKEIMKSAGRDGTMLFNKYHSWVSVDRMLSNCLIGRYEP</sequence>
<comment type="caution">
    <text evidence="1">The sequence shown here is derived from an EMBL/GenBank/DDBJ whole genome shotgun (WGS) entry which is preliminary data.</text>
</comment>
<dbReference type="Proteomes" id="UP001152531">
    <property type="component" value="Unassembled WGS sequence"/>
</dbReference>
<proteinExistence type="predicted"/>
<reference evidence="1" key="1">
    <citation type="submission" date="2022-06" db="EMBL/GenBank/DDBJ databases">
        <authorList>
            <person name="Legras J.-L."/>
            <person name="Devillers H."/>
            <person name="Grondin C."/>
        </authorList>
    </citation>
    <scope>NUCLEOTIDE SEQUENCE</scope>
    <source>
        <strain evidence="1">CLIB 1444</strain>
    </source>
</reference>
<name>A0ACA9Y8S0_9ASCO</name>
<organism evidence="1 2">
    <name type="scientific">[Candida] jaroonii</name>
    <dbReference type="NCBI Taxonomy" id="467808"/>
    <lineage>
        <taxon>Eukaryota</taxon>
        <taxon>Fungi</taxon>
        <taxon>Dikarya</taxon>
        <taxon>Ascomycota</taxon>
        <taxon>Saccharomycotina</taxon>
        <taxon>Pichiomycetes</taxon>
        <taxon>Debaryomycetaceae</taxon>
        <taxon>Yamadazyma</taxon>
    </lineage>
</organism>
<protein>
    <submittedName>
        <fullName evidence="1">Increased recombination centers protein 21</fullName>
    </submittedName>
</protein>
<accession>A0ACA9Y8S0</accession>
<gene>
    <name evidence="1" type="ORF">CLIB1444_05S03510</name>
</gene>
<evidence type="ECO:0000313" key="2">
    <source>
        <dbReference type="Proteomes" id="UP001152531"/>
    </source>
</evidence>
<dbReference type="EMBL" id="CALSDN010000005">
    <property type="protein sequence ID" value="CAH6721097.1"/>
    <property type="molecule type" value="Genomic_DNA"/>
</dbReference>
<evidence type="ECO:0000313" key="1">
    <source>
        <dbReference type="EMBL" id="CAH6721097.1"/>
    </source>
</evidence>